<evidence type="ECO:0000313" key="3">
    <source>
        <dbReference type="Proteomes" id="UP000664256"/>
    </source>
</evidence>
<sequence length="288" mass="33267">MFGLLQPDKVKVGQRIKEIKESMNLSFTELGNRLGIKKPTISSYVQGYALAPESVINQLSSISGKPVGWFYFGDVEEYIADYLRLKGQNRIVQEHPEVVKEIKEEFYTGEFKNPAWENEVGYPCEEFIDDYFYELQQDVIKEEIKKLTANEIDHLPFASELSNAKKDEAILVITSSILEYMDIAGEFNYEDKETMGKLVKAEIAKFNFYADRVFDERYLIGKLINVLANNQETVQMINRLSQELTDKPFTNIFGGEELIKTIQTLRPALIKLYEEVGSDELEDWFKSE</sequence>
<organism evidence="2 3">
    <name type="scientific">Candidatus Enterococcus myersii</name>
    <dbReference type="NCBI Taxonomy" id="2815322"/>
    <lineage>
        <taxon>Bacteria</taxon>
        <taxon>Bacillati</taxon>
        <taxon>Bacillota</taxon>
        <taxon>Bacilli</taxon>
        <taxon>Lactobacillales</taxon>
        <taxon>Enterococcaceae</taxon>
        <taxon>Enterococcus</taxon>
    </lineage>
</organism>
<dbReference type="CDD" id="cd00093">
    <property type="entry name" value="HTH_XRE"/>
    <property type="match status" value="1"/>
</dbReference>
<name>A0ABS3H8B4_9ENTE</name>
<dbReference type="InterPro" id="IPR010982">
    <property type="entry name" value="Lambda_DNA-bd_dom_sf"/>
</dbReference>
<dbReference type="InterPro" id="IPR001387">
    <property type="entry name" value="Cro/C1-type_HTH"/>
</dbReference>
<comment type="caution">
    <text evidence="2">The sequence shown here is derived from an EMBL/GenBank/DDBJ whole genome shotgun (WGS) entry which is preliminary data.</text>
</comment>
<dbReference type="SMART" id="SM00530">
    <property type="entry name" value="HTH_XRE"/>
    <property type="match status" value="1"/>
</dbReference>
<dbReference type="Proteomes" id="UP000664256">
    <property type="component" value="Unassembled WGS sequence"/>
</dbReference>
<evidence type="ECO:0000259" key="1">
    <source>
        <dbReference type="PROSITE" id="PS50943"/>
    </source>
</evidence>
<dbReference type="PROSITE" id="PS50943">
    <property type="entry name" value="HTH_CROC1"/>
    <property type="match status" value="1"/>
</dbReference>
<feature type="domain" description="HTH cro/C1-type" evidence="1">
    <location>
        <begin position="16"/>
        <end position="70"/>
    </location>
</feature>
<accession>A0ABS3H8B4</accession>
<dbReference type="EMBL" id="JAFLVT010000011">
    <property type="protein sequence ID" value="MBO0449692.1"/>
    <property type="molecule type" value="Genomic_DNA"/>
</dbReference>
<dbReference type="SUPFAM" id="SSF47413">
    <property type="entry name" value="lambda repressor-like DNA-binding domains"/>
    <property type="match status" value="1"/>
</dbReference>
<protein>
    <submittedName>
        <fullName evidence="2">Helix-turn-helix transcriptional regulator</fullName>
    </submittedName>
</protein>
<dbReference type="RefSeq" id="WP_206903777.1">
    <property type="nucleotide sequence ID" value="NZ_JAFLVT010000011.1"/>
</dbReference>
<reference evidence="2 3" key="1">
    <citation type="submission" date="2021-03" db="EMBL/GenBank/DDBJ databases">
        <title>Enterococcal diversity collection.</title>
        <authorList>
            <person name="Gilmore M.S."/>
            <person name="Schwartzman J."/>
            <person name="Van Tyne D."/>
            <person name="Martin M."/>
            <person name="Earl A.M."/>
            <person name="Manson A.L."/>
            <person name="Straub T."/>
            <person name="Salamzade R."/>
            <person name="Saavedra J."/>
            <person name="Lebreton F."/>
            <person name="Prichula J."/>
            <person name="Schaufler K."/>
            <person name="Gaca A."/>
            <person name="Sgardioli B."/>
            <person name="Wagenaar J."/>
            <person name="Strong T."/>
        </authorList>
    </citation>
    <scope>NUCLEOTIDE SEQUENCE [LARGE SCALE GENOMIC DNA]</scope>
    <source>
        <strain evidence="2 3">MJM12</strain>
    </source>
</reference>
<proteinExistence type="predicted"/>
<gene>
    <name evidence="2" type="ORF">JZO76_09090</name>
</gene>
<keyword evidence="3" id="KW-1185">Reference proteome</keyword>
<evidence type="ECO:0000313" key="2">
    <source>
        <dbReference type="EMBL" id="MBO0449692.1"/>
    </source>
</evidence>
<dbReference type="Gene3D" id="1.10.260.40">
    <property type="entry name" value="lambda repressor-like DNA-binding domains"/>
    <property type="match status" value="1"/>
</dbReference>